<feature type="transmembrane region" description="Helical" evidence="2">
    <location>
        <begin position="206"/>
        <end position="227"/>
    </location>
</feature>
<reference evidence="3 4" key="1">
    <citation type="submission" date="2020-08" db="EMBL/GenBank/DDBJ databases">
        <title>Sequencing the genomes of 1000 actinobacteria strains.</title>
        <authorList>
            <person name="Klenk H.-P."/>
        </authorList>
    </citation>
    <scope>NUCLEOTIDE SEQUENCE [LARGE SCALE GENOMIC DNA]</scope>
    <source>
        <strain evidence="3 4">DSM 44551</strain>
    </source>
</reference>
<feature type="transmembrane region" description="Helical" evidence="2">
    <location>
        <begin position="68"/>
        <end position="89"/>
    </location>
</feature>
<dbReference type="InterPro" id="IPR018750">
    <property type="entry name" value="DUF2306_membrane"/>
</dbReference>
<sequence>MTSPTLDPAPAERPRRPRRSTPWWRRPWVAPLALATLVFLSFSVPRYAALDPEQALFFAEGPAWSYAWYYPVLVTHIFAGAVAMLAVCLQVWPWLRRRHPAVHRWSGRVYVWLGLPLVGLASLAIAPLSSTGPGTAVSNVVWSLLWITCTAAGYLAVRRRRHAEHRVWMLRSFALIFAIALNRIWAVVCTAVMLPLLDTAFAGDEAAMMMTIAASSSWLSWTVNLIAVEWWMQHRGRARAGNRARRAAVGTA</sequence>
<evidence type="ECO:0000256" key="1">
    <source>
        <dbReference type="SAM" id="MobiDB-lite"/>
    </source>
</evidence>
<dbReference type="RefSeq" id="WP_184393874.1">
    <property type="nucleotide sequence ID" value="NZ_BAAAJD010000065.1"/>
</dbReference>
<name>A0A7W8QPI9_9ACTN</name>
<feature type="region of interest" description="Disordered" evidence="1">
    <location>
        <begin position="1"/>
        <end position="20"/>
    </location>
</feature>
<dbReference type="Proteomes" id="UP000572635">
    <property type="component" value="Unassembled WGS sequence"/>
</dbReference>
<evidence type="ECO:0000313" key="4">
    <source>
        <dbReference type="Proteomes" id="UP000572635"/>
    </source>
</evidence>
<evidence type="ECO:0000313" key="3">
    <source>
        <dbReference type="EMBL" id="MBB5433799.1"/>
    </source>
</evidence>
<protein>
    <submittedName>
        <fullName evidence="3">Uncharacterized membrane protein YozB (DUF420 family)</fullName>
    </submittedName>
</protein>
<feature type="transmembrane region" description="Helical" evidence="2">
    <location>
        <begin position="28"/>
        <end position="48"/>
    </location>
</feature>
<keyword evidence="2" id="KW-0812">Transmembrane</keyword>
<keyword evidence="4" id="KW-1185">Reference proteome</keyword>
<evidence type="ECO:0000256" key="2">
    <source>
        <dbReference type="SAM" id="Phobius"/>
    </source>
</evidence>
<proteinExistence type="predicted"/>
<dbReference type="Pfam" id="PF10067">
    <property type="entry name" value="DUF2306"/>
    <property type="match status" value="1"/>
</dbReference>
<feature type="transmembrane region" description="Helical" evidence="2">
    <location>
        <begin position="140"/>
        <end position="157"/>
    </location>
</feature>
<accession>A0A7W8QPI9</accession>
<keyword evidence="2" id="KW-0472">Membrane</keyword>
<organism evidence="3 4">
    <name type="scientific">Nocardiopsis composta</name>
    <dbReference type="NCBI Taxonomy" id="157465"/>
    <lineage>
        <taxon>Bacteria</taxon>
        <taxon>Bacillati</taxon>
        <taxon>Actinomycetota</taxon>
        <taxon>Actinomycetes</taxon>
        <taxon>Streptosporangiales</taxon>
        <taxon>Nocardiopsidaceae</taxon>
        <taxon>Nocardiopsis</taxon>
    </lineage>
</organism>
<gene>
    <name evidence="3" type="ORF">HDA36_003883</name>
</gene>
<comment type="caution">
    <text evidence="3">The sequence shown here is derived from an EMBL/GenBank/DDBJ whole genome shotgun (WGS) entry which is preliminary data.</text>
</comment>
<keyword evidence="2" id="KW-1133">Transmembrane helix</keyword>
<feature type="transmembrane region" description="Helical" evidence="2">
    <location>
        <begin position="169"/>
        <end position="194"/>
    </location>
</feature>
<dbReference type="AlphaFoldDB" id="A0A7W8QPI9"/>
<dbReference type="EMBL" id="JACHDB010000001">
    <property type="protein sequence ID" value="MBB5433799.1"/>
    <property type="molecule type" value="Genomic_DNA"/>
</dbReference>
<feature type="transmembrane region" description="Helical" evidence="2">
    <location>
        <begin position="109"/>
        <end position="128"/>
    </location>
</feature>